<keyword evidence="1" id="KW-0732">Signal</keyword>
<evidence type="ECO:0000256" key="1">
    <source>
        <dbReference type="SAM" id="SignalP"/>
    </source>
</evidence>
<dbReference type="OrthoDB" id="5287990at2"/>
<dbReference type="RefSeq" id="WP_061836834.1">
    <property type="nucleotide sequence ID" value="NZ_LUKE01000008.1"/>
</dbReference>
<dbReference type="Proteomes" id="UP000075320">
    <property type="component" value="Unassembled WGS sequence"/>
</dbReference>
<feature type="signal peptide" evidence="1">
    <location>
        <begin position="1"/>
        <end position="24"/>
    </location>
</feature>
<name>A0A150WD18_BDEBC</name>
<accession>A0A150WD18</accession>
<dbReference type="EMBL" id="LUKE01000008">
    <property type="protein sequence ID" value="KYG60955.1"/>
    <property type="molecule type" value="Genomic_DNA"/>
</dbReference>
<sequence>MRHLRSILALGFVFLQLWSLAAQAISDEMQRLVTYETKSNAVAARSNQKIMLEHFEIPLELVEANVALRAPPQFVQSMIFERNGKKYVRWILNPEDTKWHKEVQKFLRQNGIPAIRYKYFEGYQTASRSYIAVDPHNGAEFSIKGSTDNTGGYWADKKQTWDDAKQIRKITDFVAESLKNQPALQNIVLLDETMAFGIKGLDQGLVIRSYDSLSNSGKTYVPGFSIMHDETGRKIAKLNGSDDPGTYWNEHYNKPLAKALAEFMALTGMVYDSPHSQNFLVELDANMRPTGKIALRDFGDAFLLENYFEAIGRKDITRVWEKDNVLKDRLRVSVGILQGNKEPSWLTLADVSPSNNSYTQWGQDFHVTFKNEFERQTGIRMQTSPITPGAENPKYIGRTYFFNTVSGLEFLNLAKKGLTRDHLMIRSCTRVFAM</sequence>
<reference evidence="2 3" key="1">
    <citation type="submission" date="2016-03" db="EMBL/GenBank/DDBJ databases">
        <authorList>
            <person name="Ploux O."/>
        </authorList>
    </citation>
    <scope>NUCLEOTIDE SEQUENCE [LARGE SCALE GENOMIC DNA]</scope>
    <source>
        <strain evidence="2 3">R0</strain>
    </source>
</reference>
<dbReference type="AlphaFoldDB" id="A0A150WD18"/>
<evidence type="ECO:0000313" key="2">
    <source>
        <dbReference type="EMBL" id="KYG60955.1"/>
    </source>
</evidence>
<gene>
    <name evidence="2" type="ORF">AZI86_18735</name>
</gene>
<evidence type="ECO:0000313" key="3">
    <source>
        <dbReference type="Proteomes" id="UP000075320"/>
    </source>
</evidence>
<proteinExistence type="predicted"/>
<keyword evidence="3" id="KW-1185">Reference proteome</keyword>
<comment type="caution">
    <text evidence="2">The sequence shown here is derived from an EMBL/GenBank/DDBJ whole genome shotgun (WGS) entry which is preliminary data.</text>
</comment>
<feature type="chain" id="PRO_5007572554" evidence="1">
    <location>
        <begin position="25"/>
        <end position="434"/>
    </location>
</feature>
<protein>
    <submittedName>
        <fullName evidence="2">Uncharacterized protein</fullName>
    </submittedName>
</protein>
<organism evidence="2 3">
    <name type="scientific">Bdellovibrio bacteriovorus</name>
    <dbReference type="NCBI Taxonomy" id="959"/>
    <lineage>
        <taxon>Bacteria</taxon>
        <taxon>Pseudomonadati</taxon>
        <taxon>Bdellovibrionota</taxon>
        <taxon>Bdellovibrionia</taxon>
        <taxon>Bdellovibrionales</taxon>
        <taxon>Pseudobdellovibrionaceae</taxon>
        <taxon>Bdellovibrio</taxon>
    </lineage>
</organism>